<comment type="similarity">
    <text evidence="1">Belongs to the ABC transporter superfamily.</text>
</comment>
<keyword evidence="4" id="KW-0547">Nucleotide-binding</keyword>
<evidence type="ECO:0000259" key="6">
    <source>
        <dbReference type="PROSITE" id="PS50893"/>
    </source>
</evidence>
<evidence type="ECO:0000313" key="7">
    <source>
        <dbReference type="EMBL" id="QTD52356.1"/>
    </source>
</evidence>
<dbReference type="RefSeq" id="WP_237382464.1">
    <property type="nucleotide sequence ID" value="NZ_CP071793.1"/>
</dbReference>
<dbReference type="SMART" id="SM00382">
    <property type="entry name" value="AAA"/>
    <property type="match status" value="1"/>
</dbReference>
<dbReference type="InterPro" id="IPR017871">
    <property type="entry name" value="ABC_transporter-like_CS"/>
</dbReference>
<evidence type="ECO:0000256" key="3">
    <source>
        <dbReference type="ARBA" id="ARBA00022458"/>
    </source>
</evidence>
<dbReference type="PANTHER" id="PTHR42711">
    <property type="entry name" value="ABC TRANSPORTER ATP-BINDING PROTEIN"/>
    <property type="match status" value="1"/>
</dbReference>
<proteinExistence type="inferred from homology"/>
<evidence type="ECO:0000256" key="2">
    <source>
        <dbReference type="ARBA" id="ARBA00022448"/>
    </source>
</evidence>
<evidence type="ECO:0000313" key="8">
    <source>
        <dbReference type="Proteomes" id="UP000663929"/>
    </source>
</evidence>
<dbReference type="Gene3D" id="3.40.50.300">
    <property type="entry name" value="P-loop containing nucleotide triphosphate hydrolases"/>
    <property type="match status" value="1"/>
</dbReference>
<dbReference type="InterPro" id="IPR050763">
    <property type="entry name" value="ABC_transporter_ATP-binding"/>
</dbReference>
<keyword evidence="8" id="KW-1185">Reference proteome</keyword>
<dbReference type="Pfam" id="PF00005">
    <property type="entry name" value="ABC_tran"/>
    <property type="match status" value="1"/>
</dbReference>
<evidence type="ECO:0000256" key="1">
    <source>
        <dbReference type="ARBA" id="ARBA00005417"/>
    </source>
</evidence>
<name>A0A8A4TQV3_SULCO</name>
<accession>A0A8A4TQV3</accession>
<dbReference type="GO" id="GO:0016887">
    <property type="term" value="F:ATP hydrolysis activity"/>
    <property type="evidence" value="ECO:0007669"/>
    <property type="project" value="InterPro"/>
</dbReference>
<dbReference type="AlphaFoldDB" id="A0A8A4TQV3"/>
<dbReference type="PANTHER" id="PTHR42711:SF5">
    <property type="entry name" value="ABC TRANSPORTER ATP-BINDING PROTEIN NATA"/>
    <property type="match status" value="1"/>
</dbReference>
<dbReference type="InterPro" id="IPR003593">
    <property type="entry name" value="AAA+_ATPase"/>
</dbReference>
<dbReference type="InterPro" id="IPR003439">
    <property type="entry name" value="ABC_transporter-like_ATP-bd"/>
</dbReference>
<evidence type="ECO:0000256" key="5">
    <source>
        <dbReference type="ARBA" id="ARBA00022840"/>
    </source>
</evidence>
<dbReference type="PROSITE" id="PS50893">
    <property type="entry name" value="ABC_TRANSPORTER_2"/>
    <property type="match status" value="1"/>
</dbReference>
<protein>
    <submittedName>
        <fullName evidence="7">ATP-binding cassette domain-containing protein</fullName>
    </submittedName>
</protein>
<dbReference type="PROSITE" id="PS00211">
    <property type="entry name" value="ABC_TRANSPORTER_1"/>
    <property type="match status" value="1"/>
</dbReference>
<dbReference type="InterPro" id="IPR027417">
    <property type="entry name" value="P-loop_NTPase"/>
</dbReference>
<dbReference type="GO" id="GO:0005524">
    <property type="term" value="F:ATP binding"/>
    <property type="evidence" value="ECO:0007669"/>
    <property type="project" value="UniProtKB-KW"/>
</dbReference>
<feature type="domain" description="ABC transporter" evidence="6">
    <location>
        <begin position="6"/>
        <end position="233"/>
    </location>
</feature>
<dbReference type="KEGG" id="scor:J3U87_07775"/>
<keyword evidence="2" id="KW-0813">Transport</keyword>
<dbReference type="SUPFAM" id="SSF52540">
    <property type="entry name" value="P-loop containing nucleoside triphosphate hydrolases"/>
    <property type="match status" value="1"/>
</dbReference>
<organism evidence="7 8">
    <name type="scientific">Sulfidibacter corallicola</name>
    <dbReference type="NCBI Taxonomy" id="2818388"/>
    <lineage>
        <taxon>Bacteria</taxon>
        <taxon>Pseudomonadati</taxon>
        <taxon>Acidobacteriota</taxon>
        <taxon>Holophagae</taxon>
        <taxon>Acanthopleuribacterales</taxon>
        <taxon>Acanthopleuribacteraceae</taxon>
        <taxon>Sulfidibacter</taxon>
    </lineage>
</organism>
<dbReference type="Proteomes" id="UP000663929">
    <property type="component" value="Chromosome"/>
</dbReference>
<reference evidence="7" key="1">
    <citation type="submission" date="2021-03" db="EMBL/GenBank/DDBJ databases">
        <title>Acanthopleuribacteraceae sp. M133.</title>
        <authorList>
            <person name="Wang G."/>
        </authorList>
    </citation>
    <scope>NUCLEOTIDE SEQUENCE</scope>
    <source>
        <strain evidence="7">M133</strain>
    </source>
</reference>
<evidence type="ECO:0000256" key="4">
    <source>
        <dbReference type="ARBA" id="ARBA00022741"/>
    </source>
</evidence>
<gene>
    <name evidence="7" type="ORF">J3U87_07775</name>
</gene>
<dbReference type="EMBL" id="CP071793">
    <property type="protein sequence ID" value="QTD52356.1"/>
    <property type="molecule type" value="Genomic_DNA"/>
</dbReference>
<keyword evidence="3" id="KW-0536">Nodulation</keyword>
<keyword evidence="5 7" id="KW-0067">ATP-binding</keyword>
<sequence>MSRQILTVEAVEKHYKTVKAVDRISFSVDEGEIFALLGPNGAGKSTMVRMMMRIIAPDAGRIRYDLGVPEDALLSRLGYLPEDRGLYQDMAILPTIVYFGVLRGMTRADAKREARLWLEKMDLVDRAGERLDSLSKGNQQKIQFIASVLHRPRFAILDEPFSGLDPINQNLMIEVLQELRAQGTTVLLSAHQMELVESIADRLFLMNRGKQVLYGTMAELRERVGVGTNIKIGFRGMADLAAFECHPAVDLVSRPEEGRLELMLRPEAALGAFLEFACGALDIVTLESREMSLHGIYLRAVKLAEEGDPRGEGSTTTAVQELEVGVG</sequence>